<evidence type="ECO:0000313" key="1">
    <source>
        <dbReference type="EMBL" id="KAI9914234.1"/>
    </source>
</evidence>
<comment type="caution">
    <text evidence="1">The sequence shown here is derived from an EMBL/GenBank/DDBJ whole genome shotgun (WGS) entry which is preliminary data.</text>
</comment>
<reference evidence="1 2" key="1">
    <citation type="journal article" date="2022" name="bioRxiv">
        <title>The genome of the oomycete Peronosclerospora sorghi, a cosmopolitan pathogen of maize and sorghum, is inflated with dispersed pseudogenes.</title>
        <authorList>
            <person name="Fletcher K."/>
            <person name="Martin F."/>
            <person name="Isakeit T."/>
            <person name="Cavanaugh K."/>
            <person name="Magill C."/>
            <person name="Michelmore R."/>
        </authorList>
    </citation>
    <scope>NUCLEOTIDE SEQUENCE [LARGE SCALE GENOMIC DNA]</scope>
    <source>
        <strain evidence="1">P6</strain>
    </source>
</reference>
<sequence length="141" mass="15396">MQLAAFLFAILILLSAIHDGRVSAVKCHVKSKGSAPIADESVVPRPIRNNHLKGSLAQSTDVVPKEEERLGGGISAATRAANVMPITTTPVEADGKEVTITNYSGDGLVQRFGKWWHNLFSHNEQPTRRLRSQQQTSNRAQ</sequence>
<dbReference type="Proteomes" id="UP001163321">
    <property type="component" value="Chromosome 4"/>
</dbReference>
<accession>A0ACC0W674</accession>
<organism evidence="1 2">
    <name type="scientific">Peronosclerospora sorghi</name>
    <dbReference type="NCBI Taxonomy" id="230839"/>
    <lineage>
        <taxon>Eukaryota</taxon>
        <taxon>Sar</taxon>
        <taxon>Stramenopiles</taxon>
        <taxon>Oomycota</taxon>
        <taxon>Peronosporomycetes</taxon>
        <taxon>Peronosporales</taxon>
        <taxon>Peronosporaceae</taxon>
        <taxon>Peronosclerospora</taxon>
    </lineage>
</organism>
<name>A0ACC0W674_9STRA</name>
<dbReference type="EMBL" id="CM047583">
    <property type="protein sequence ID" value="KAI9914234.1"/>
    <property type="molecule type" value="Genomic_DNA"/>
</dbReference>
<evidence type="ECO:0000313" key="2">
    <source>
        <dbReference type="Proteomes" id="UP001163321"/>
    </source>
</evidence>
<keyword evidence="2" id="KW-1185">Reference proteome</keyword>
<gene>
    <name evidence="1" type="ORF">PsorP6_006355</name>
</gene>
<protein>
    <submittedName>
        <fullName evidence="1">Uncharacterized protein</fullName>
    </submittedName>
</protein>
<proteinExistence type="predicted"/>